<evidence type="ECO:0000259" key="1">
    <source>
        <dbReference type="Pfam" id="PF00535"/>
    </source>
</evidence>
<accession>A0A316WA01</accession>
<comment type="caution">
    <text evidence="2">The sequence shown here is derived from an EMBL/GenBank/DDBJ whole genome shotgun (WGS) entry which is preliminary data.</text>
</comment>
<dbReference type="Gene3D" id="3.90.550.10">
    <property type="entry name" value="Spore Coat Polysaccharide Biosynthesis Protein SpsA, Chain A"/>
    <property type="match status" value="1"/>
</dbReference>
<name>A0A316WA01_9FLAO</name>
<dbReference type="InterPro" id="IPR001173">
    <property type="entry name" value="Glyco_trans_2-like"/>
</dbReference>
<evidence type="ECO:0000313" key="2">
    <source>
        <dbReference type="EMBL" id="PWN58047.1"/>
    </source>
</evidence>
<feature type="domain" description="Glycosyltransferase 2-like" evidence="1">
    <location>
        <begin position="5"/>
        <end position="163"/>
    </location>
</feature>
<reference evidence="2 3" key="1">
    <citation type="submission" date="2018-04" db="EMBL/GenBank/DDBJ databases">
        <title>Chryseobacterium oncorhynchi 701B-08T from rainbow trout, and Chryseobacterium viscerum 687B-08T from diseased fish.</title>
        <authorList>
            <person name="Jeong J.-J."/>
            <person name="Lee Y.J."/>
            <person name="Pathiraja D."/>
            <person name="Park B."/>
            <person name="Choi I.-G."/>
            <person name="Kim K.D."/>
        </authorList>
    </citation>
    <scope>NUCLEOTIDE SEQUENCE [LARGE SCALE GENOMIC DNA]</scope>
    <source>
        <strain evidence="2 3">687B-08</strain>
    </source>
</reference>
<dbReference type="Proteomes" id="UP000236413">
    <property type="component" value="Unassembled WGS sequence"/>
</dbReference>
<dbReference type="PANTHER" id="PTHR22916:SF3">
    <property type="entry name" value="UDP-GLCNAC:BETAGAL BETA-1,3-N-ACETYLGLUCOSAMINYLTRANSFERASE-LIKE PROTEIN 1"/>
    <property type="match status" value="1"/>
</dbReference>
<dbReference type="GO" id="GO:0016758">
    <property type="term" value="F:hexosyltransferase activity"/>
    <property type="evidence" value="ECO:0007669"/>
    <property type="project" value="UniProtKB-ARBA"/>
</dbReference>
<dbReference type="EMBL" id="PPEG02000014">
    <property type="protein sequence ID" value="PWN58047.1"/>
    <property type="molecule type" value="Genomic_DNA"/>
</dbReference>
<dbReference type="Pfam" id="PF00535">
    <property type="entry name" value="Glycos_transf_2"/>
    <property type="match status" value="1"/>
</dbReference>
<proteinExistence type="predicted"/>
<dbReference type="CDD" id="cd00761">
    <property type="entry name" value="Glyco_tranf_GTA_type"/>
    <property type="match status" value="1"/>
</dbReference>
<dbReference type="SUPFAM" id="SSF53448">
    <property type="entry name" value="Nucleotide-diphospho-sugar transferases"/>
    <property type="match status" value="1"/>
</dbReference>
<organism evidence="2 3">
    <name type="scientific">Chryseobacterium viscerum</name>
    <dbReference type="NCBI Taxonomy" id="1037377"/>
    <lineage>
        <taxon>Bacteria</taxon>
        <taxon>Pseudomonadati</taxon>
        <taxon>Bacteroidota</taxon>
        <taxon>Flavobacteriia</taxon>
        <taxon>Flavobacteriales</taxon>
        <taxon>Weeksellaceae</taxon>
        <taxon>Chryseobacterium group</taxon>
        <taxon>Chryseobacterium</taxon>
    </lineage>
</organism>
<keyword evidence="2" id="KW-0808">Transferase</keyword>
<dbReference type="InterPro" id="IPR029044">
    <property type="entry name" value="Nucleotide-diphossugar_trans"/>
</dbReference>
<sequence length="284" mass="33341">MIKFSILIANYNNGKYFKDCHASLISQTYQNWEAIIIDDGSTDDSFEVISNLIKEDSRFKIYQNITNRGCGFTKRRCMEYATGNICGYVDPDDALSTDAIECSVNAFKDHPEIVATYSQMMFCNQDLVSQNIFNKTKQIYNERLFFNCPVQFTHLFTFKREIYLKTTGINPLHKNAVDQDLYLKILEFGKALFIKKSLYKYRIHPNGISQYNSKDIAKASFAQIILETMHRRGVKKINGKIVPETFDQPNEIFDLLEYQNSFFYRLKTKIIIFFQYDFWSIFHL</sequence>
<protein>
    <submittedName>
        <fullName evidence="2">Glycosyltransferase family 2 protein</fullName>
    </submittedName>
</protein>
<evidence type="ECO:0000313" key="3">
    <source>
        <dbReference type="Proteomes" id="UP000236413"/>
    </source>
</evidence>
<dbReference type="PANTHER" id="PTHR22916">
    <property type="entry name" value="GLYCOSYLTRANSFERASE"/>
    <property type="match status" value="1"/>
</dbReference>
<dbReference type="AlphaFoldDB" id="A0A316WA01"/>
<dbReference type="RefSeq" id="WP_103235286.1">
    <property type="nucleotide sequence ID" value="NZ_PPEG02000014.1"/>
</dbReference>
<gene>
    <name evidence="2" type="ORF">C1634_024775</name>
</gene>